<gene>
    <name evidence="2" type="ORF">BXT86_06275</name>
</gene>
<evidence type="ECO:0000313" key="2">
    <source>
        <dbReference type="EMBL" id="OPX17487.1"/>
    </source>
</evidence>
<dbReference type="EMBL" id="MUKB01000118">
    <property type="protein sequence ID" value="OPX17487.1"/>
    <property type="molecule type" value="Genomic_DNA"/>
</dbReference>
<organism evidence="2 3">
    <name type="scientific">candidate division WOR-3 bacterium 4484_100</name>
    <dbReference type="NCBI Taxonomy" id="1936077"/>
    <lineage>
        <taxon>Bacteria</taxon>
        <taxon>Bacteria division WOR-3</taxon>
    </lineage>
</organism>
<evidence type="ECO:0000259" key="1">
    <source>
        <dbReference type="PROSITE" id="PS50910"/>
    </source>
</evidence>
<name>A0A1V4QES7_UNCW3</name>
<dbReference type="InterPro" id="IPR007842">
    <property type="entry name" value="HEPN_dom"/>
</dbReference>
<keyword evidence="2" id="KW-0238">DNA-binding</keyword>
<dbReference type="AlphaFoldDB" id="A0A1V4QES7"/>
<reference evidence="3" key="1">
    <citation type="submission" date="2017-01" db="EMBL/GenBank/DDBJ databases">
        <title>Novel pathways for hydrocarbon cycling and metabolic interdependencies in hydrothermal sediment communities.</title>
        <authorList>
            <person name="Dombrowski N."/>
            <person name="Seitz K."/>
            <person name="Teske A."/>
            <person name="Baker B."/>
        </authorList>
    </citation>
    <scope>NUCLEOTIDE SEQUENCE [LARGE SCALE GENOMIC DNA]</scope>
</reference>
<dbReference type="Gene3D" id="1.20.120.330">
    <property type="entry name" value="Nucleotidyltransferases domain 2"/>
    <property type="match status" value="1"/>
</dbReference>
<dbReference type="SUPFAM" id="SSF81593">
    <property type="entry name" value="Nucleotidyltransferase substrate binding subunit/domain"/>
    <property type="match status" value="1"/>
</dbReference>
<feature type="domain" description="HEPN" evidence="1">
    <location>
        <begin position="9"/>
        <end position="120"/>
    </location>
</feature>
<protein>
    <submittedName>
        <fullName evidence="2">DNA-binding protein</fullName>
    </submittedName>
</protein>
<dbReference type="GO" id="GO:0003677">
    <property type="term" value="F:DNA binding"/>
    <property type="evidence" value="ECO:0007669"/>
    <property type="project" value="UniProtKB-KW"/>
</dbReference>
<comment type="caution">
    <text evidence="2">The sequence shown here is derived from an EMBL/GenBank/DDBJ whole genome shotgun (WGS) entry which is preliminary data.</text>
</comment>
<sequence length="130" mass="15159">MAKRVDDWLRQADRDLRHARNSLRNKEYEWACFASQQSAEKALKALYQHLGGEAFGHSLLKMIKDLPARIRPKSELFRIASELDKFYIPTRYPNGFDWGAPMDYFGKKDASDAIRYASTIIKYVKKQISK</sequence>
<dbReference type="SMART" id="SM00748">
    <property type="entry name" value="HEPN"/>
    <property type="match status" value="1"/>
</dbReference>
<dbReference type="Proteomes" id="UP000191663">
    <property type="component" value="Unassembled WGS sequence"/>
</dbReference>
<proteinExistence type="predicted"/>
<dbReference type="Pfam" id="PF05168">
    <property type="entry name" value="HEPN"/>
    <property type="match status" value="1"/>
</dbReference>
<evidence type="ECO:0000313" key="3">
    <source>
        <dbReference type="Proteomes" id="UP000191663"/>
    </source>
</evidence>
<accession>A0A1V4QES7</accession>
<dbReference type="PROSITE" id="PS50910">
    <property type="entry name" value="HEPN"/>
    <property type="match status" value="1"/>
</dbReference>